<proteinExistence type="predicted"/>
<accession>A0AA37BQ81</accession>
<comment type="caution">
    <text evidence="3">The sequence shown here is derived from an EMBL/GenBank/DDBJ whole genome shotgun (WGS) entry which is preliminary data.</text>
</comment>
<reference evidence="3" key="2">
    <citation type="submission" date="2022-09" db="EMBL/GenBank/DDBJ databases">
        <authorList>
            <person name="Sun Q."/>
            <person name="Ohkuma M."/>
        </authorList>
    </citation>
    <scope>NUCLEOTIDE SEQUENCE</scope>
    <source>
        <strain evidence="3">JCM 13583</strain>
    </source>
</reference>
<dbReference type="RefSeq" id="WP_188679786.1">
    <property type="nucleotide sequence ID" value="NZ_BMNY01000001.1"/>
</dbReference>
<dbReference type="GO" id="GO:0016624">
    <property type="term" value="F:oxidoreductase activity, acting on the aldehyde or oxo group of donors, disulfide as acceptor"/>
    <property type="evidence" value="ECO:0007669"/>
    <property type="project" value="InterPro"/>
</dbReference>
<dbReference type="PANTHER" id="PTHR43380:SF1">
    <property type="entry name" value="2-OXOISOVALERATE DEHYDROGENASE SUBUNIT ALPHA, MITOCHONDRIAL"/>
    <property type="match status" value="1"/>
</dbReference>
<keyword evidence="1" id="KW-0560">Oxidoreductase</keyword>
<gene>
    <name evidence="3" type="ORF">GCM10007108_03510</name>
</gene>
<feature type="domain" description="Dehydrogenase E1 component" evidence="2">
    <location>
        <begin position="19"/>
        <end position="314"/>
    </location>
</feature>
<dbReference type="GO" id="GO:0044272">
    <property type="term" value="P:sulfur compound biosynthetic process"/>
    <property type="evidence" value="ECO:0007669"/>
    <property type="project" value="UniProtKB-ARBA"/>
</dbReference>
<keyword evidence="4" id="KW-1185">Reference proteome</keyword>
<reference evidence="3" key="1">
    <citation type="journal article" date="2014" name="Int. J. Syst. Evol. Microbiol.">
        <title>Complete genome sequence of Corynebacterium casei LMG S-19264T (=DSM 44701T), isolated from a smear-ripened cheese.</title>
        <authorList>
            <consortium name="US DOE Joint Genome Institute (JGI-PGF)"/>
            <person name="Walter F."/>
            <person name="Albersmeier A."/>
            <person name="Kalinowski J."/>
            <person name="Ruckert C."/>
        </authorList>
    </citation>
    <scope>NUCLEOTIDE SEQUENCE</scope>
    <source>
        <strain evidence="3">JCM 13583</strain>
    </source>
</reference>
<evidence type="ECO:0000259" key="2">
    <source>
        <dbReference type="Pfam" id="PF00676"/>
    </source>
</evidence>
<protein>
    <submittedName>
        <fullName evidence="3">2-oxo acid dehydrogenase E1 subunit alpha</fullName>
    </submittedName>
</protein>
<dbReference type="Proteomes" id="UP000632195">
    <property type="component" value="Unassembled WGS sequence"/>
</dbReference>
<name>A0AA37BQ81_9ARCH</name>
<dbReference type="SUPFAM" id="SSF52518">
    <property type="entry name" value="Thiamin diphosphate-binding fold (THDP-binding)"/>
    <property type="match status" value="1"/>
</dbReference>
<dbReference type="Gene3D" id="3.40.50.970">
    <property type="match status" value="1"/>
</dbReference>
<dbReference type="AlphaFoldDB" id="A0AA37BQ81"/>
<dbReference type="InterPro" id="IPR050771">
    <property type="entry name" value="Alpha-ketoacid_DH_E1_comp"/>
</dbReference>
<evidence type="ECO:0000313" key="4">
    <source>
        <dbReference type="Proteomes" id="UP000632195"/>
    </source>
</evidence>
<dbReference type="InterPro" id="IPR001017">
    <property type="entry name" value="DH_E1"/>
</dbReference>
<dbReference type="EMBL" id="BMNY01000001">
    <property type="protein sequence ID" value="GGM68694.1"/>
    <property type="molecule type" value="Genomic_DNA"/>
</dbReference>
<dbReference type="CDD" id="cd02000">
    <property type="entry name" value="TPP_E1_PDC_ADC_BCADC"/>
    <property type="match status" value="1"/>
</dbReference>
<sequence>MSEVVSEQEEKELFVRAYSAMVLGRTLDKKIMTAQRQGRVGFYVPSMGQEATQAGLGMALRPEDRVFQYYRDITLMIYRGVDIDIILNQIFGNARDLAKGRQMPSHLMATEGNFFSVPSPVGTNLPLAVGSAYARRYRKLPGIVAATFGDGASSTPDFHAAMNFASVYNLPVLFVCENNRWAISLPYEKQSKVEVWKKAEAYGMPGAKVDGNDFIRTYRVCREAVEYVRSGRGPYLVEAVSYRMGPHSTSDDPSKYRDNAIEEGSDQDPLVIAEKSLIALGYITKEKSEKLWEEAKKLVDSRFEELEKVPAPEPRTLFDDVYKEMTWNLKEEMEEIL</sequence>
<dbReference type="InterPro" id="IPR029061">
    <property type="entry name" value="THDP-binding"/>
</dbReference>
<dbReference type="PANTHER" id="PTHR43380">
    <property type="entry name" value="2-OXOISOVALERATE DEHYDROGENASE SUBUNIT ALPHA, MITOCHONDRIAL"/>
    <property type="match status" value="1"/>
</dbReference>
<organism evidence="3 4">
    <name type="scientific">Thermogymnomonas acidicola</name>
    <dbReference type="NCBI Taxonomy" id="399579"/>
    <lineage>
        <taxon>Archaea</taxon>
        <taxon>Methanobacteriati</taxon>
        <taxon>Thermoplasmatota</taxon>
        <taxon>Thermoplasmata</taxon>
        <taxon>Thermoplasmatales</taxon>
        <taxon>Thermogymnomonas</taxon>
    </lineage>
</organism>
<dbReference type="Pfam" id="PF00676">
    <property type="entry name" value="E1_dh"/>
    <property type="match status" value="1"/>
</dbReference>
<dbReference type="GO" id="GO:0009083">
    <property type="term" value="P:branched-chain amino acid catabolic process"/>
    <property type="evidence" value="ECO:0007669"/>
    <property type="project" value="TreeGrafter"/>
</dbReference>
<evidence type="ECO:0000256" key="1">
    <source>
        <dbReference type="ARBA" id="ARBA00023002"/>
    </source>
</evidence>
<evidence type="ECO:0000313" key="3">
    <source>
        <dbReference type="EMBL" id="GGM68694.1"/>
    </source>
</evidence>